<gene>
    <name evidence="2" type="ORF">NTJ_01853</name>
</gene>
<evidence type="ECO:0000313" key="3">
    <source>
        <dbReference type="Proteomes" id="UP001307889"/>
    </source>
</evidence>
<evidence type="ECO:0000313" key="2">
    <source>
        <dbReference type="EMBL" id="BES89046.1"/>
    </source>
</evidence>
<keyword evidence="3" id="KW-1185">Reference proteome</keyword>
<organism evidence="2 3">
    <name type="scientific">Nesidiocoris tenuis</name>
    <dbReference type="NCBI Taxonomy" id="355587"/>
    <lineage>
        <taxon>Eukaryota</taxon>
        <taxon>Metazoa</taxon>
        <taxon>Ecdysozoa</taxon>
        <taxon>Arthropoda</taxon>
        <taxon>Hexapoda</taxon>
        <taxon>Insecta</taxon>
        <taxon>Pterygota</taxon>
        <taxon>Neoptera</taxon>
        <taxon>Paraneoptera</taxon>
        <taxon>Hemiptera</taxon>
        <taxon>Heteroptera</taxon>
        <taxon>Panheteroptera</taxon>
        <taxon>Cimicomorpha</taxon>
        <taxon>Miridae</taxon>
        <taxon>Dicyphina</taxon>
        <taxon>Nesidiocoris</taxon>
    </lineage>
</organism>
<dbReference type="PANTHER" id="PTHR45912">
    <property type="entry name" value="CILIA- AND FLAGELLA-ASSOCIATED PROTEIN 47"/>
    <property type="match status" value="1"/>
</dbReference>
<dbReference type="Proteomes" id="UP001307889">
    <property type="component" value="Chromosome 1"/>
</dbReference>
<name>A0ABN7A9R8_9HEMI</name>
<proteinExistence type="predicted"/>
<dbReference type="Gene3D" id="2.60.40.10">
    <property type="entry name" value="Immunoglobulins"/>
    <property type="match status" value="6"/>
</dbReference>
<accession>A0ABN7A9R8</accession>
<dbReference type="PANTHER" id="PTHR45912:SF3">
    <property type="entry name" value="CILIA- AND FLAGELLA-ASSOCIATED PROTEIN 47"/>
    <property type="match status" value="1"/>
</dbReference>
<dbReference type="InterPro" id="IPR056343">
    <property type="entry name" value="CFAP47_dom"/>
</dbReference>
<dbReference type="InterPro" id="IPR013783">
    <property type="entry name" value="Ig-like_fold"/>
</dbReference>
<dbReference type="Pfam" id="PF24529">
    <property type="entry name" value="CFAP47"/>
    <property type="match status" value="1"/>
</dbReference>
<protein>
    <recommendedName>
        <fullName evidence="1">Cilia- and flagella-associated protein 47 domain-containing protein</fullName>
    </recommendedName>
</protein>
<evidence type="ECO:0000259" key="1">
    <source>
        <dbReference type="Pfam" id="PF24529"/>
    </source>
</evidence>
<feature type="domain" description="Cilia- and flagella-associated protein 47" evidence="1">
    <location>
        <begin position="1480"/>
        <end position="1604"/>
    </location>
</feature>
<dbReference type="EMBL" id="AP028909">
    <property type="protein sequence ID" value="BES89046.1"/>
    <property type="molecule type" value="Genomic_DNA"/>
</dbReference>
<reference evidence="2 3" key="1">
    <citation type="submission" date="2023-09" db="EMBL/GenBank/DDBJ databases">
        <title>Nesidiocoris tenuis whole genome shotgun sequence.</title>
        <authorList>
            <person name="Shibata T."/>
            <person name="Shimoda M."/>
            <person name="Kobayashi T."/>
            <person name="Uehara T."/>
        </authorList>
    </citation>
    <scope>NUCLEOTIDE SEQUENCE [LARGE SCALE GENOMIC DNA]</scope>
    <source>
        <strain evidence="2 3">Japan</strain>
    </source>
</reference>
<sequence>MDGGNLRKGSYSEPMFSNLPLVSPQAIGFSTPANDADLGKSSVHNRAYETRGIRFVPAEAFHVDDPGTTIMIAPGLSISRTITYKCAEGKLFDSVVPIRIEKTLVLIPVKVVPGQTRVVVEPSSVDFGRIDLGSAFVTKTVRLHNKGSISSKFAIDRSNNELDIMITPRSGNISPFGTVDIKIQLAGLLVGEHATEFWVKTTPPSRFTVTVTIVVPFLQAIHPFSTDEFTLLDMTPCFPGTHSYETFLVRNASSDRSSVVVHAECDGMVTTLENAAHIDPSFRFFKIEPSDGVLAPFECRVFTVRFTPQQPFCDKGWKMQQKERSFQYLCFFRIQRVTVSSSNASEAVLHFGEENRCVLEKGGERSEEDRFTHSTKINCLENRENDNIIRVCAYSVSVLPLVKFVPDELIFENVRINQQVNKVLRLTNVCDLPLGVEYVKQPHVSVTPSKIEMIKPKKSIEVLVKLSPRSLNFECGHLAFDLLSYKNMTDKSDFMAVGRVYAKLSVSIKSDATALVPKFLPGITPRVHPEGEEVGLHTEKVTFSATRGNGIEVPSSANWKYMKSQKSKPWLKSDARVAFPNERRRSLRVTACDANARSIFTGLPRYNVPVDPTNVHSSATLSLHREIEKSYRKIISAQAAKKKDFFENVDTDSYPAADEYSIDDKKLYAMLGAIPPVPPPEWTLKPKKSITHDPLCPLTPLELFNVKVQPQVLDFGKMPPRTDCSTNVAVENMNPFPIEARFKTYKASLKVPENSFTVPAQSTVFQRITLNLDATGKHYTNMRYTINTYHPYDIKVCAEVETRSLLLEPEELTFRDSKGIIEMHCLPVKLNNPLAASCTFSWKIPHASSFAVVPNSGSVQARSSLTCCVFFSLKDCNQFGTVLCLQVDDGTSSLFPVNFMPSNQLSLMLFSPKLSCPNISIGIVTEKKIILYNYGRELTFFSVDDRELPNNVKILPYTGIVQPRSCCTLKVVFYFTEIKKFSYSIPIITVGNKMLILTCNGFVNYPKGLTESDDLISKFIMPPTTPCFIKFASTLIPDVNVELQPLETRKLHLHFAPHDLAGYSFLLPVIINDILGPPILNKPCTANPKAYVDVEPVECKKSQPALVTVPDKLDSIKIEVAVQRGYIQCSSYVFEFFKTDYKEKGGQSVIIENIFSAGPITLRIKPPLVQAFTIYYKGDIYDEEPIALDEGSSVELPLGFQPLVAGTYQDGMPIYVEEFSTDKPYINLKLTGVFYRSTLLCSTSLVNFLPVNVSVEIDRIINITANYQPEETKLSVDIIGVNGESLNDIFDVSYPNTNVIPYGIDNFVIPVRIKFISHVPTSVIGMLTAKDGFDGECQIIVTAIADRSTLTTYAFQFMNSMHKPPGINFISDQSFRSQADSDSSQPASIRPIECENGEQVEMTEEIINEIQRYPLFPESQSETPYAKYMRRTKECMEDWLYEQGFQGVFRMTIDKDYYFSKQYQNVLNSSYKNAHFSDVKGILNLITKLTGRGFTSQYPLPPNIPRDTEGRVEYAIVAYVAVVNFLTRQGGHLIHVSPIYLLCYEDYLIYHRKLKPLHVDETSNFHLVSQLNIILPKEKFRRLSTQCWLDVFLQLYKVLVLYPVIMDPKRSLSLISAHYSSDFAEKSIKSKTSKKTIPSAEQGNCEDNLLTWLTDIFTISRPNCVYPRIITNLVYDLEDGVVLGVITMFFCPFLFDNYLTSLYLNPCNIAESQQNLAVLCLAWNKIKIGMSFKAQDLTCPHAVKMLILCSLLYQVLPTYMPSGTLVFEACLADSVSKEIKLTNPSDQTIGFSIVKFDPNSNFSIVKSKKKTILIPPKESSSVSIKFYAKSANSVSGTLLLCGTHYPGGYASNLVFSLKGTPAKLQYRFAYNILCPLYKVTNVKTNLNSPFNSEGAFSVTLTEHEPRPGVAGKLKSWGMIKHRKVIRPIFLEEDTINIPSSNDLPIPYSVVISALYLKTKEYWILFSNQKIGDFVVKISIIPDTRTPHHILRVPLPTGHCVTPSGPCSQTICPRRVILRIPAKNLKLWSAVKGMLSQALRKSEKAFWDEYLETGLGLKLMAWISRQYSPSQAEMNFLYQNRVTYSIEYDSTSVIGPDSITIEDVHSEATVDVPIHVSPTAKLSTVVGMKMKSDNEKELRYYQIVFVSDQNRPTTVKTKSTGHLDTFETPEPNDLQVWCVPTKDMVVPQPMDLVLVENKTDT</sequence>